<dbReference type="Proteomes" id="UP001163211">
    <property type="component" value="Unassembled WGS sequence"/>
</dbReference>
<name>A0ABT3XJ71_9ENTR</name>
<dbReference type="RefSeq" id="WP_267215627.1">
    <property type="nucleotide sequence ID" value="NZ_JAPMLV010000005.1"/>
</dbReference>
<reference evidence="1" key="1">
    <citation type="submission" date="2022-11" db="EMBL/GenBank/DDBJ databases">
        <title>The draft genomes of two Enterobacter strains.</title>
        <authorList>
            <person name="He Y."/>
            <person name="Wu S."/>
            <person name="Feng Y."/>
            <person name="Zong Z."/>
        </authorList>
    </citation>
    <scope>NUCLEOTIDE SEQUENCE</scope>
    <source>
        <strain evidence="1">155092</strain>
    </source>
</reference>
<accession>A0ABT3XJ71</accession>
<protein>
    <submittedName>
        <fullName evidence="1">Uncharacterized protein</fullName>
    </submittedName>
</protein>
<organism evidence="1 2">
    <name type="scientific">Enterobacter pseudoroggenkampii</name>
    <dbReference type="NCBI Taxonomy" id="2996112"/>
    <lineage>
        <taxon>Bacteria</taxon>
        <taxon>Pseudomonadati</taxon>
        <taxon>Pseudomonadota</taxon>
        <taxon>Gammaproteobacteria</taxon>
        <taxon>Enterobacterales</taxon>
        <taxon>Enterobacteriaceae</taxon>
        <taxon>Enterobacter</taxon>
    </lineage>
</organism>
<evidence type="ECO:0000313" key="1">
    <source>
        <dbReference type="EMBL" id="MCX8305112.1"/>
    </source>
</evidence>
<keyword evidence="2" id="KW-1185">Reference proteome</keyword>
<sequence>MKLYNKKFIVTEDFGKYLVSKGWSVSSEIPGLANVWHLINDVEYEILQPLSTELKDFDNRVDDLIATLCESENKKEQDIIKEIDNISSDVISLRVIHEDVSRGEIPFSDGVLLFSKTKELMVSAARSIVKPQKGKYTGKNPDVVERFLASLKLGQTEVGSYVLNLVAPIYSDEDSQQDHCQVPFSRSVTERLMSSVSKLNEAIEKYKQTGDIKIFGSIVTDGVNATLCSALIGLSGENKSRSIELGVQQSPCAERLMFQGGKVMISAEKIKYIEEAERFYADDYYIKDYHLIGVVTRLNRDVNSIGGVITIAEPSESNRKVTVELDEEHYIQAIKAHESKSENVHLIGKLLVTPRRTKLIDVMGFHILYQKIN</sequence>
<comment type="caution">
    <text evidence="1">The sequence shown here is derived from an EMBL/GenBank/DDBJ whole genome shotgun (WGS) entry which is preliminary data.</text>
</comment>
<gene>
    <name evidence="1" type="ORF">OTG14_19405</name>
</gene>
<proteinExistence type="predicted"/>
<dbReference type="EMBL" id="JAPMLV010000005">
    <property type="protein sequence ID" value="MCX8305112.1"/>
    <property type="molecule type" value="Genomic_DNA"/>
</dbReference>
<evidence type="ECO:0000313" key="2">
    <source>
        <dbReference type="Proteomes" id="UP001163211"/>
    </source>
</evidence>